<dbReference type="EMBL" id="ACLJ02000001">
    <property type="protein sequence ID" value="EFK55125.1"/>
    <property type="molecule type" value="Genomic_DNA"/>
</dbReference>
<dbReference type="InterPro" id="IPR036291">
    <property type="entry name" value="NAD(P)-bd_dom_sf"/>
</dbReference>
<sequence length="55" mass="6365">MGGADDAADDELSWRPHYTDMREGLANTIEWYRSNEAWWREAKDAVEDAYASRGQ</sequence>
<dbReference type="Gene3D" id="3.90.25.10">
    <property type="entry name" value="UDP-galactose 4-epimerase, domain 1"/>
    <property type="match status" value="1"/>
</dbReference>
<dbReference type="STRING" id="585529.HMPREF0291_10383"/>
<organism evidence="1 2">
    <name type="scientific">Corynebacterium genitalium ATCC 33030</name>
    <dbReference type="NCBI Taxonomy" id="585529"/>
    <lineage>
        <taxon>Bacteria</taxon>
        <taxon>Bacillati</taxon>
        <taxon>Actinomycetota</taxon>
        <taxon>Actinomycetes</taxon>
        <taxon>Mycobacteriales</taxon>
        <taxon>Corynebacteriaceae</taxon>
        <taxon>Corynebacterium</taxon>
    </lineage>
</organism>
<name>D7WB94_9CORY</name>
<dbReference type="AlphaFoldDB" id="D7WB94"/>
<dbReference type="SUPFAM" id="SSF51735">
    <property type="entry name" value="NAD(P)-binding Rossmann-fold domains"/>
    <property type="match status" value="1"/>
</dbReference>
<protein>
    <recommendedName>
        <fullName evidence="3">dTDP-glucose 4,6-dehydratase</fullName>
    </recommendedName>
</protein>
<evidence type="ECO:0000313" key="1">
    <source>
        <dbReference type="EMBL" id="EFK55125.1"/>
    </source>
</evidence>
<dbReference type="eggNOG" id="COG1088">
    <property type="taxonomic scope" value="Bacteria"/>
</dbReference>
<keyword evidence="2" id="KW-1185">Reference proteome</keyword>
<dbReference type="HOGENOM" id="CLU_3024399_0_0_11"/>
<dbReference type="Proteomes" id="UP000004208">
    <property type="component" value="Unassembled WGS sequence"/>
</dbReference>
<dbReference type="RefSeq" id="WP_005287091.1">
    <property type="nucleotide sequence ID" value="NZ_CM000961.1"/>
</dbReference>
<gene>
    <name evidence="1" type="ORF">HMPREF0291_10383</name>
</gene>
<comment type="caution">
    <text evidence="1">The sequence shown here is derived from an EMBL/GenBank/DDBJ whole genome shotgun (WGS) entry which is preliminary data.</text>
</comment>
<accession>D7WB94</accession>
<evidence type="ECO:0008006" key="3">
    <source>
        <dbReference type="Google" id="ProtNLM"/>
    </source>
</evidence>
<proteinExistence type="predicted"/>
<reference evidence="1" key="1">
    <citation type="submission" date="2010-06" db="EMBL/GenBank/DDBJ databases">
        <authorList>
            <person name="Muzny D."/>
            <person name="Qin X."/>
            <person name="Buhay C."/>
            <person name="Dugan-Rocha S."/>
            <person name="Ding Y."/>
            <person name="Chen G."/>
            <person name="Hawes A."/>
            <person name="Holder M."/>
            <person name="Jhangiani S."/>
            <person name="Johnson A."/>
            <person name="Khan Z."/>
            <person name="Li Z."/>
            <person name="Liu W."/>
            <person name="Liu X."/>
            <person name="Perez L."/>
            <person name="Shen H."/>
            <person name="Wang Q."/>
            <person name="Watt J."/>
            <person name="Xi L."/>
            <person name="Xin Y."/>
            <person name="Zhou J."/>
            <person name="Deng J."/>
            <person name="Jiang H."/>
            <person name="Liu Y."/>
            <person name="Qu J."/>
            <person name="Song X.-Z."/>
            <person name="Zhang L."/>
            <person name="Villasana D."/>
            <person name="Johnson A."/>
            <person name="Liu J."/>
            <person name="Liyanage D."/>
            <person name="Lorensuhewa L."/>
            <person name="Robinson T."/>
            <person name="Song A."/>
            <person name="Song B.-B."/>
            <person name="Dinh H."/>
            <person name="Thornton R."/>
            <person name="Coyle M."/>
            <person name="Francisco L."/>
            <person name="Jackson L."/>
            <person name="Javaid M."/>
            <person name="Korchina V."/>
            <person name="Kovar C."/>
            <person name="Mata R."/>
            <person name="Mathew T."/>
            <person name="Ngo R."/>
            <person name="Nguyen L."/>
            <person name="Nguyen N."/>
            <person name="Okwuonu G."/>
            <person name="Ongeri F."/>
            <person name="Pham C."/>
            <person name="Simmons D."/>
            <person name="Wilczek-Boney K."/>
            <person name="Hale W."/>
            <person name="Jakkamsetti A."/>
            <person name="Pham P."/>
            <person name="Ruth R."/>
            <person name="San Lucas F."/>
            <person name="Warren J."/>
            <person name="Zhang J."/>
            <person name="Zhao Z."/>
            <person name="Zhou C."/>
            <person name="Zhu D."/>
            <person name="Lee S."/>
            <person name="Bess C."/>
            <person name="Blankenburg K."/>
            <person name="Forbes L."/>
            <person name="Fu Q."/>
            <person name="Gubbala S."/>
            <person name="Hirani K."/>
            <person name="Jayaseelan J.C."/>
            <person name="Lara F."/>
            <person name="Munidasa M."/>
            <person name="Palculict T."/>
            <person name="Patil S."/>
            <person name="Pu L.-L."/>
            <person name="Saada N."/>
            <person name="Tang L."/>
            <person name="Weissenberger G."/>
            <person name="Zhu Y."/>
            <person name="Hemphill L."/>
            <person name="Shang Y."/>
            <person name="Youmans B."/>
            <person name="Ayvaz T."/>
            <person name="Ross M."/>
            <person name="Santibanez J."/>
            <person name="Aqrawi P."/>
            <person name="Gross S."/>
            <person name="Joshi V."/>
            <person name="Fowler G."/>
            <person name="Nazareth L."/>
            <person name="Reid J."/>
            <person name="Worley K."/>
            <person name="Petrosino J."/>
            <person name="Highlander S."/>
            <person name="Gibbs R."/>
        </authorList>
    </citation>
    <scope>NUCLEOTIDE SEQUENCE [LARGE SCALE GENOMIC DNA]</scope>
    <source>
        <strain evidence="1">ATCC 33030</strain>
    </source>
</reference>
<evidence type="ECO:0000313" key="2">
    <source>
        <dbReference type="Proteomes" id="UP000004208"/>
    </source>
</evidence>